<dbReference type="PANTHER" id="PTHR12346:SF0">
    <property type="entry name" value="SIN3A, ISOFORM G"/>
    <property type="match status" value="1"/>
</dbReference>
<protein>
    <submittedName>
        <fullName evidence="5">Uncharacterized protein</fullName>
    </submittedName>
</protein>
<dbReference type="AlphaFoldDB" id="A0A8H8CFZ4"/>
<dbReference type="SUPFAM" id="SSF47762">
    <property type="entry name" value="PAH2 domain"/>
    <property type="match status" value="1"/>
</dbReference>
<evidence type="ECO:0000256" key="3">
    <source>
        <dbReference type="ARBA" id="ARBA00023242"/>
    </source>
</evidence>
<dbReference type="InterPro" id="IPR036600">
    <property type="entry name" value="PAH_sf"/>
</dbReference>
<proteinExistence type="predicted"/>
<dbReference type="FunFam" id="1.20.1160.11:FF:000001">
    <property type="entry name" value="Paired amphipathic helix protein Sin3"/>
    <property type="match status" value="1"/>
</dbReference>
<comment type="caution">
    <text evidence="5">The sequence shown here is derived from an EMBL/GenBank/DDBJ whole genome shotgun (WGS) entry which is preliminary data.</text>
</comment>
<dbReference type="InterPro" id="IPR039774">
    <property type="entry name" value="Sin3-like"/>
</dbReference>
<dbReference type="GO" id="GO:0000785">
    <property type="term" value="C:chromatin"/>
    <property type="evidence" value="ECO:0007669"/>
    <property type="project" value="TreeGrafter"/>
</dbReference>
<dbReference type="InterPro" id="IPR003822">
    <property type="entry name" value="PAH"/>
</dbReference>
<dbReference type="GO" id="GO:0000122">
    <property type="term" value="P:negative regulation of transcription by RNA polymerase II"/>
    <property type="evidence" value="ECO:0007669"/>
    <property type="project" value="TreeGrafter"/>
</dbReference>
<dbReference type="PANTHER" id="PTHR12346">
    <property type="entry name" value="SIN3B-RELATED"/>
    <property type="match status" value="1"/>
</dbReference>
<name>A0A8H8CFZ4_PSICU</name>
<gene>
    <name evidence="5" type="ORF">JR316_011330</name>
</gene>
<keyword evidence="3 4" id="KW-0539">Nucleus</keyword>
<accession>A0A8H8CFZ4</accession>
<evidence type="ECO:0000256" key="4">
    <source>
        <dbReference type="PROSITE-ProRule" id="PRU00810"/>
    </source>
</evidence>
<evidence type="ECO:0000256" key="1">
    <source>
        <dbReference type="ARBA" id="ARBA00004123"/>
    </source>
</evidence>
<dbReference type="EMBL" id="JAFIQS010000014">
    <property type="protein sequence ID" value="KAG5163550.1"/>
    <property type="molecule type" value="Genomic_DNA"/>
</dbReference>
<dbReference type="OrthoDB" id="10265969at2759"/>
<dbReference type="GO" id="GO:0003714">
    <property type="term" value="F:transcription corepressor activity"/>
    <property type="evidence" value="ECO:0007669"/>
    <property type="project" value="InterPro"/>
</dbReference>
<keyword evidence="2" id="KW-0678">Repressor</keyword>
<comment type="subcellular location">
    <subcellularLocation>
        <location evidence="1 4">Nucleus</location>
    </subcellularLocation>
</comment>
<dbReference type="PROSITE" id="PS51477">
    <property type="entry name" value="PAH"/>
    <property type="match status" value="1"/>
</dbReference>
<evidence type="ECO:0000313" key="5">
    <source>
        <dbReference type="EMBL" id="KAG5163550.1"/>
    </source>
</evidence>
<dbReference type="Gene3D" id="1.20.1160.11">
    <property type="entry name" value="Paired amphipathic helix"/>
    <property type="match status" value="1"/>
</dbReference>
<reference evidence="5" key="1">
    <citation type="submission" date="2021-02" db="EMBL/GenBank/DDBJ databases">
        <title>Psilocybe cubensis genome.</title>
        <authorList>
            <person name="Mckernan K.J."/>
            <person name="Crawford S."/>
            <person name="Trippe A."/>
            <person name="Kane L.T."/>
            <person name="Mclaughlin S."/>
        </authorList>
    </citation>
    <scope>NUCLEOTIDE SEQUENCE [LARGE SCALE GENOMIC DNA]</scope>
    <source>
        <strain evidence="5">MGC-MH-2018</strain>
    </source>
</reference>
<sequence length="77" mass="8729">MSSKTQNSATDIENALTFLNVAKAELQDQPEIYDKFIKLMKTFHQNQISAEEVTQSVRDLFTGYPSLIEGFGQFLPN</sequence>
<dbReference type="GO" id="GO:0000118">
    <property type="term" value="C:histone deacetylase complex"/>
    <property type="evidence" value="ECO:0007669"/>
    <property type="project" value="TreeGrafter"/>
</dbReference>
<dbReference type="Pfam" id="PF02671">
    <property type="entry name" value="PAH"/>
    <property type="match status" value="1"/>
</dbReference>
<organism evidence="5">
    <name type="scientific">Psilocybe cubensis</name>
    <name type="common">Psychedelic mushroom</name>
    <name type="synonym">Stropharia cubensis</name>
    <dbReference type="NCBI Taxonomy" id="181762"/>
    <lineage>
        <taxon>Eukaryota</taxon>
        <taxon>Fungi</taxon>
        <taxon>Dikarya</taxon>
        <taxon>Basidiomycota</taxon>
        <taxon>Agaricomycotina</taxon>
        <taxon>Agaricomycetes</taxon>
        <taxon>Agaricomycetidae</taxon>
        <taxon>Agaricales</taxon>
        <taxon>Agaricineae</taxon>
        <taxon>Strophariaceae</taxon>
        <taxon>Psilocybe</taxon>
    </lineage>
</organism>
<evidence type="ECO:0000256" key="2">
    <source>
        <dbReference type="ARBA" id="ARBA00022491"/>
    </source>
</evidence>